<dbReference type="PANTHER" id="PTHR10196">
    <property type="entry name" value="SUGAR KINASE"/>
    <property type="match status" value="1"/>
</dbReference>
<evidence type="ECO:0000256" key="5">
    <source>
        <dbReference type="ARBA" id="ARBA00022840"/>
    </source>
</evidence>
<dbReference type="InterPro" id="IPR013449">
    <property type="entry name" value="Rhamnulokinase"/>
</dbReference>
<dbReference type="InterPro" id="IPR043129">
    <property type="entry name" value="ATPase_NBD"/>
</dbReference>
<evidence type="ECO:0000313" key="12">
    <source>
        <dbReference type="Proteomes" id="UP000680866"/>
    </source>
</evidence>
<dbReference type="Pfam" id="PF00370">
    <property type="entry name" value="FGGY_N"/>
    <property type="match status" value="1"/>
</dbReference>
<accession>A0A810NBV4</accession>
<gene>
    <name evidence="11" type="ORF">Prubr_63490</name>
</gene>
<dbReference type="GO" id="GO:0006071">
    <property type="term" value="P:glycerol metabolic process"/>
    <property type="evidence" value="ECO:0007669"/>
    <property type="project" value="TreeGrafter"/>
</dbReference>
<evidence type="ECO:0000256" key="3">
    <source>
        <dbReference type="ARBA" id="ARBA00022741"/>
    </source>
</evidence>
<dbReference type="AlphaFoldDB" id="A0A810NBV4"/>
<dbReference type="InterPro" id="IPR018484">
    <property type="entry name" value="FGGY_N"/>
</dbReference>
<dbReference type="GO" id="GO:0019301">
    <property type="term" value="P:rhamnose catabolic process"/>
    <property type="evidence" value="ECO:0007669"/>
    <property type="project" value="InterPro"/>
</dbReference>
<dbReference type="EMBL" id="AP023359">
    <property type="protein sequence ID" value="BCJ69328.1"/>
    <property type="molecule type" value="Genomic_DNA"/>
</dbReference>
<keyword evidence="7" id="KW-0684">Rhamnose metabolism</keyword>
<keyword evidence="4 11" id="KW-0418">Kinase</keyword>
<evidence type="ECO:0000256" key="1">
    <source>
        <dbReference type="ARBA" id="ARBA00009156"/>
    </source>
</evidence>
<dbReference type="SUPFAM" id="SSF53067">
    <property type="entry name" value="Actin-like ATPase domain"/>
    <property type="match status" value="2"/>
</dbReference>
<evidence type="ECO:0000259" key="9">
    <source>
        <dbReference type="Pfam" id="PF00370"/>
    </source>
</evidence>
<dbReference type="Proteomes" id="UP000680866">
    <property type="component" value="Chromosome"/>
</dbReference>
<feature type="domain" description="Carbohydrate kinase FGGY C-terminal" evidence="10">
    <location>
        <begin position="284"/>
        <end position="472"/>
    </location>
</feature>
<dbReference type="Gene3D" id="3.30.420.40">
    <property type="match status" value="2"/>
</dbReference>
<dbReference type="CDD" id="cd07771">
    <property type="entry name" value="ASKHA_NBD_FGGY_RhaB-like"/>
    <property type="match status" value="1"/>
</dbReference>
<comment type="similarity">
    <text evidence="1">Belongs to the FGGY kinase family.</text>
</comment>
<feature type="domain" description="Carbohydrate kinase FGGY N-terminal" evidence="9">
    <location>
        <begin position="105"/>
        <end position="274"/>
    </location>
</feature>
<dbReference type="KEGG" id="pry:Prubr_63490"/>
<evidence type="ECO:0000256" key="7">
    <source>
        <dbReference type="ARBA" id="ARBA00023308"/>
    </source>
</evidence>
<dbReference type="PANTHER" id="PTHR10196:SF93">
    <property type="entry name" value="L-RHAMNULOKINASE"/>
    <property type="match status" value="1"/>
</dbReference>
<sequence>MPPRGAPGTGAGSPSGADLPAGSAARARPGAAPHPGGTTPAGVAAVDLGASSGRVVLGQVGPDTLHLTVAHRFANEPVRVGGTLHWDILALFREALTGLRAAGPVASIGVDSWAVDYGLVDASGALLGNPVHYRDTRTDGVLEQVTRRLGAERLYATTGLAQLPFNTLYQLTAAVATPQFGAAHRLLMIPDLIAYWLTGQVGAEITNASTTQLYDVHTRTWADGLMADAGIPRHLFPPLREPGTRIGPTLPGLDLPGTPDVVAVGSHDTASAVVAVPASGEHFAYISCGTWSLVGVELDRPVLTGASRRANFTNEGGVDGTIRYLRNVMGLWPLQECLRSWGGPDLAGLLAAAAREPAFRSVVDIDDPAFLPPGDMPDRIAGACRRSGQPTPRSPAAVVRCIVDSLALAHRRAVHQVQELSGRHVDAVHIVGGGARNALLCQLTADACGLPVLAGPVEATAIGNVLVQARAAGAVGGDLAALRRLVRQTQRIVRYEPERGSGAARADERRVEV</sequence>
<evidence type="ECO:0000313" key="11">
    <source>
        <dbReference type="EMBL" id="BCJ69328.1"/>
    </source>
</evidence>
<feature type="compositionally biased region" description="Low complexity" evidence="8">
    <location>
        <begin position="14"/>
        <end position="44"/>
    </location>
</feature>
<dbReference type="GO" id="GO:0005829">
    <property type="term" value="C:cytosol"/>
    <property type="evidence" value="ECO:0007669"/>
    <property type="project" value="TreeGrafter"/>
</dbReference>
<dbReference type="GO" id="GO:0004370">
    <property type="term" value="F:glycerol kinase activity"/>
    <property type="evidence" value="ECO:0007669"/>
    <property type="project" value="TreeGrafter"/>
</dbReference>
<evidence type="ECO:0000256" key="8">
    <source>
        <dbReference type="SAM" id="MobiDB-lite"/>
    </source>
</evidence>
<proteinExistence type="inferred from homology"/>
<evidence type="ECO:0000259" key="10">
    <source>
        <dbReference type="Pfam" id="PF02782"/>
    </source>
</evidence>
<keyword evidence="12" id="KW-1185">Reference proteome</keyword>
<organism evidence="11 12">
    <name type="scientific">Polymorphospora rubra</name>
    <dbReference type="NCBI Taxonomy" id="338584"/>
    <lineage>
        <taxon>Bacteria</taxon>
        <taxon>Bacillati</taxon>
        <taxon>Actinomycetota</taxon>
        <taxon>Actinomycetes</taxon>
        <taxon>Micromonosporales</taxon>
        <taxon>Micromonosporaceae</taxon>
        <taxon>Polymorphospora</taxon>
    </lineage>
</organism>
<dbReference type="Pfam" id="PF02782">
    <property type="entry name" value="FGGY_C"/>
    <property type="match status" value="1"/>
</dbReference>
<keyword evidence="3" id="KW-0547">Nucleotide-binding</keyword>
<evidence type="ECO:0000256" key="4">
    <source>
        <dbReference type="ARBA" id="ARBA00022777"/>
    </source>
</evidence>
<keyword evidence="2" id="KW-0808">Transferase</keyword>
<keyword evidence="6" id="KW-1015">Disulfide bond</keyword>
<keyword evidence="5" id="KW-0067">ATP-binding</keyword>
<reference evidence="11" key="1">
    <citation type="submission" date="2020-08" db="EMBL/GenBank/DDBJ databases">
        <title>Whole genome shotgun sequence of Polymorphospora rubra NBRC 101157.</title>
        <authorList>
            <person name="Komaki H."/>
            <person name="Tamura T."/>
        </authorList>
    </citation>
    <scope>NUCLEOTIDE SEQUENCE</scope>
    <source>
        <strain evidence="11">NBRC 101157</strain>
    </source>
</reference>
<dbReference type="RefSeq" id="WP_212818536.1">
    <property type="nucleotide sequence ID" value="NZ_AP023359.1"/>
</dbReference>
<protein>
    <submittedName>
        <fullName evidence="11">Carbohydrate kinase</fullName>
    </submittedName>
</protein>
<dbReference type="GO" id="GO:0005524">
    <property type="term" value="F:ATP binding"/>
    <property type="evidence" value="ECO:0007669"/>
    <property type="project" value="UniProtKB-KW"/>
</dbReference>
<feature type="region of interest" description="Disordered" evidence="8">
    <location>
        <begin position="1"/>
        <end position="44"/>
    </location>
</feature>
<evidence type="ECO:0000256" key="6">
    <source>
        <dbReference type="ARBA" id="ARBA00023157"/>
    </source>
</evidence>
<dbReference type="GO" id="GO:0008993">
    <property type="term" value="F:rhamnulokinase activity"/>
    <property type="evidence" value="ECO:0007669"/>
    <property type="project" value="InterPro"/>
</dbReference>
<name>A0A810NBV4_9ACTN</name>
<evidence type="ECO:0000256" key="2">
    <source>
        <dbReference type="ARBA" id="ARBA00022679"/>
    </source>
</evidence>
<dbReference type="InterPro" id="IPR018485">
    <property type="entry name" value="FGGY_C"/>
</dbReference>